<feature type="transmembrane region" description="Helical" evidence="1">
    <location>
        <begin position="12"/>
        <end position="42"/>
    </location>
</feature>
<evidence type="ECO:0000313" key="2">
    <source>
        <dbReference type="EMBL" id="MBW80769.1"/>
    </source>
</evidence>
<keyword evidence="1" id="KW-0472">Membrane</keyword>
<proteinExistence type="predicted"/>
<sequence length="48" mass="5567">MRLCCQSRCLKIPFLSICTMFVQCNLNVVWSLLVSVSCLYLWNFEFGG</sequence>
<keyword evidence="1" id="KW-0812">Transmembrane</keyword>
<dbReference type="EMBL" id="GGEC01000286">
    <property type="protein sequence ID" value="MBW80769.1"/>
    <property type="molecule type" value="Transcribed_RNA"/>
</dbReference>
<keyword evidence="1" id="KW-1133">Transmembrane helix</keyword>
<organism evidence="2">
    <name type="scientific">Rhizophora mucronata</name>
    <name type="common">Asiatic mangrove</name>
    <dbReference type="NCBI Taxonomy" id="61149"/>
    <lineage>
        <taxon>Eukaryota</taxon>
        <taxon>Viridiplantae</taxon>
        <taxon>Streptophyta</taxon>
        <taxon>Embryophyta</taxon>
        <taxon>Tracheophyta</taxon>
        <taxon>Spermatophyta</taxon>
        <taxon>Magnoliopsida</taxon>
        <taxon>eudicotyledons</taxon>
        <taxon>Gunneridae</taxon>
        <taxon>Pentapetalae</taxon>
        <taxon>rosids</taxon>
        <taxon>fabids</taxon>
        <taxon>Malpighiales</taxon>
        <taxon>Rhizophoraceae</taxon>
        <taxon>Rhizophora</taxon>
    </lineage>
</organism>
<accession>A0A2P2IHQ7</accession>
<name>A0A2P2IHQ7_RHIMU</name>
<protein>
    <submittedName>
        <fullName evidence="2">Uncharacterized protein</fullName>
    </submittedName>
</protein>
<evidence type="ECO:0000256" key="1">
    <source>
        <dbReference type="SAM" id="Phobius"/>
    </source>
</evidence>
<reference evidence="2" key="1">
    <citation type="submission" date="2018-02" db="EMBL/GenBank/DDBJ databases">
        <title>Rhizophora mucronata_Transcriptome.</title>
        <authorList>
            <person name="Meera S.P."/>
            <person name="Sreeshan A."/>
            <person name="Augustine A."/>
        </authorList>
    </citation>
    <scope>NUCLEOTIDE SEQUENCE</scope>
    <source>
        <tissue evidence="2">Leaf</tissue>
    </source>
</reference>
<dbReference type="AlphaFoldDB" id="A0A2P2IHQ7"/>